<dbReference type="GeneTree" id="ENSGT00950000182907"/>
<dbReference type="Bgee" id="ENSMUSG00000015749">
    <property type="expression patterns" value="Expressed in embryonic post-anal tail and 267 other cell types or tissues"/>
</dbReference>
<keyword evidence="4" id="KW-1185">Reference proteome</keyword>
<reference evidence="2 4" key="1">
    <citation type="journal article" date="2009" name="PLoS Biol.">
        <title>Lineage-specific biology revealed by a finished genome assembly of the mouse.</title>
        <authorList>
            <consortium name="Mouse Genome Sequencing Consortium"/>
            <person name="Church D.M."/>
            <person name="Goodstadt L."/>
            <person name="Hillier L.W."/>
            <person name="Zody M.C."/>
            <person name="Goldstein S."/>
            <person name="She X."/>
            <person name="Bult C.J."/>
            <person name="Agarwala R."/>
            <person name="Cherry J.L."/>
            <person name="DiCuccio M."/>
            <person name="Hlavina W."/>
            <person name="Kapustin Y."/>
            <person name="Meric P."/>
            <person name="Maglott D."/>
            <person name="Birtle Z."/>
            <person name="Marques A.C."/>
            <person name="Graves T."/>
            <person name="Zhou S."/>
            <person name="Teague B."/>
            <person name="Potamousis K."/>
            <person name="Churas C."/>
            <person name="Place M."/>
            <person name="Herschleb J."/>
            <person name="Runnheim R."/>
            <person name="Forrest D."/>
            <person name="Amos-Landgraf J."/>
            <person name="Schwartz D.C."/>
            <person name="Cheng Z."/>
            <person name="Lindblad-Toh K."/>
            <person name="Eichler E.E."/>
            <person name="Ponting C.P."/>
        </authorList>
    </citation>
    <scope>NUCLEOTIDE SEQUENCE [LARGE SCALE GENOMIC DNA]</scope>
    <source>
        <strain evidence="2 4">C57BL/6J</strain>
    </source>
</reference>
<reference evidence="2" key="4">
    <citation type="submission" date="2025-09" db="UniProtKB">
        <authorList>
            <consortium name="Ensembl"/>
        </authorList>
    </citation>
    <scope>IDENTIFICATION</scope>
    <source>
        <strain evidence="2">C57BL/6J</strain>
    </source>
</reference>
<dbReference type="Ensembl" id="ENSMUST00000170213.2">
    <property type="protein sequence ID" value="ENSMUSP00000131777.2"/>
    <property type="gene ID" value="ENSMUSG00000015749.13"/>
</dbReference>
<evidence type="ECO:0000256" key="1">
    <source>
        <dbReference type="SAM" id="MobiDB-lite"/>
    </source>
</evidence>
<proteinExistence type="predicted"/>
<reference evidence="2" key="3">
    <citation type="submission" date="2025-08" db="UniProtKB">
        <authorList>
            <consortium name="Ensembl"/>
        </authorList>
    </citation>
    <scope>IDENTIFICATION</scope>
    <source>
        <strain evidence="2">C57BL/6J</strain>
    </source>
</reference>
<reference evidence="2 4" key="2">
    <citation type="journal article" date="2011" name="PLoS Biol.">
        <title>Modernizing reference genome assemblies.</title>
        <authorList>
            <person name="Church D.M."/>
            <person name="Schneider V.A."/>
            <person name="Graves T."/>
            <person name="Auger K."/>
            <person name="Cunningham F."/>
            <person name="Bouk N."/>
            <person name="Chen H.C."/>
            <person name="Agarwala R."/>
            <person name="McLaren W.M."/>
            <person name="Ritchie G.R."/>
            <person name="Albracht D."/>
            <person name="Kremitzki M."/>
            <person name="Rock S."/>
            <person name="Kotkiewicz H."/>
            <person name="Kremitzki C."/>
            <person name="Wollam A."/>
            <person name="Trani L."/>
            <person name="Fulton L."/>
            <person name="Fulton R."/>
            <person name="Matthews L."/>
            <person name="Whitehead S."/>
            <person name="Chow W."/>
            <person name="Torrance J."/>
            <person name="Dunn M."/>
            <person name="Harden G."/>
            <person name="Threadgold G."/>
            <person name="Wood J."/>
            <person name="Collins J."/>
            <person name="Heath P."/>
            <person name="Griffiths G."/>
            <person name="Pelan S."/>
            <person name="Grafham D."/>
            <person name="Eichler E.E."/>
            <person name="Weinstock G."/>
            <person name="Mardis E.R."/>
            <person name="Wilson R.K."/>
            <person name="Howe K."/>
            <person name="Flicek P."/>
            <person name="Hubbard T."/>
        </authorList>
    </citation>
    <scope>NUCLEOTIDE SEQUENCE [LARGE SCALE GENOMIC DNA]</scope>
    <source>
        <strain evidence="2 4">C57BL/6J</strain>
    </source>
</reference>
<dbReference type="AlphaFoldDB" id="E9PVI5"/>
<evidence type="ECO:0000313" key="3">
    <source>
        <dbReference type="MGI" id="MGI:1913721"/>
    </source>
</evidence>
<dbReference type="HOGENOM" id="CLU_3191141_0_0_1"/>
<dbReference type="Antibodypedia" id="20276">
    <property type="antibodies" value="130 antibodies from 30 providers"/>
</dbReference>
<feature type="region of interest" description="Disordered" evidence="1">
    <location>
        <begin position="1"/>
        <end position="25"/>
    </location>
</feature>
<dbReference type="MGI" id="MGI:1913721">
    <property type="gene designation" value="Anp32e"/>
</dbReference>
<organism evidence="2 4">
    <name type="scientific">Mus musculus</name>
    <name type="common">Mouse</name>
    <dbReference type="NCBI Taxonomy" id="10090"/>
    <lineage>
        <taxon>Eukaryota</taxon>
        <taxon>Metazoa</taxon>
        <taxon>Chordata</taxon>
        <taxon>Craniata</taxon>
        <taxon>Vertebrata</taxon>
        <taxon>Euteleostomi</taxon>
        <taxon>Mammalia</taxon>
        <taxon>Eutheria</taxon>
        <taxon>Euarchontoglires</taxon>
        <taxon>Glires</taxon>
        <taxon>Rodentia</taxon>
        <taxon>Myomorpha</taxon>
        <taxon>Muroidea</taxon>
        <taxon>Muridae</taxon>
        <taxon>Murinae</taxon>
        <taxon>Mus</taxon>
        <taxon>Mus</taxon>
    </lineage>
</organism>
<dbReference type="SMR" id="E9PVI5"/>
<gene>
    <name evidence="2 3" type="primary">Anp32e</name>
</gene>
<name>E9PVI5_MOUSE</name>
<evidence type="ECO:0000313" key="4">
    <source>
        <dbReference type="Proteomes" id="UP000000589"/>
    </source>
</evidence>
<dbReference type="ExpressionAtlas" id="E9PVI5">
    <property type="expression patterns" value="baseline and differential"/>
</dbReference>
<sequence length="46" mass="5834">MEMKKKINMELKNRAPEEAMKRRKMTMRMKLAQKWEREKRRWASHT</sequence>
<dbReference type="Proteomes" id="UP000000589">
    <property type="component" value="Chromosome 3"/>
</dbReference>
<dbReference type="AGR" id="MGI:1913721"/>
<feature type="compositionally biased region" description="Basic and acidic residues" evidence="1">
    <location>
        <begin position="1"/>
        <end position="20"/>
    </location>
</feature>
<evidence type="ECO:0000313" key="2">
    <source>
        <dbReference type="Ensembl" id="ENSMUSP00000131777.2"/>
    </source>
</evidence>
<protein>
    <submittedName>
        <fullName evidence="2">Acidic nuclear phosphoprotein 32 family member E</fullName>
    </submittedName>
</protein>
<dbReference type="VEuPathDB" id="HostDB:ENSMUSG00000015749"/>
<accession>E9PVI5</accession>